<keyword evidence="4" id="KW-1185">Reference proteome</keyword>
<organism evidence="3 4">
    <name type="scientific">Blastopirellula retiformator</name>
    <dbReference type="NCBI Taxonomy" id="2527970"/>
    <lineage>
        <taxon>Bacteria</taxon>
        <taxon>Pseudomonadati</taxon>
        <taxon>Planctomycetota</taxon>
        <taxon>Planctomycetia</taxon>
        <taxon>Pirellulales</taxon>
        <taxon>Pirellulaceae</taxon>
        <taxon>Blastopirellula</taxon>
    </lineage>
</organism>
<dbReference type="Proteomes" id="UP000318878">
    <property type="component" value="Unassembled WGS sequence"/>
</dbReference>
<dbReference type="PROSITE" id="PS50206">
    <property type="entry name" value="RHODANESE_3"/>
    <property type="match status" value="1"/>
</dbReference>
<evidence type="ECO:0000259" key="2">
    <source>
        <dbReference type="PROSITE" id="PS50206"/>
    </source>
</evidence>
<dbReference type="Pfam" id="PF00581">
    <property type="entry name" value="Rhodanese"/>
    <property type="match status" value="1"/>
</dbReference>
<name>A0A5C5UV77_9BACT</name>
<evidence type="ECO:0000256" key="1">
    <source>
        <dbReference type="SAM" id="SignalP"/>
    </source>
</evidence>
<reference evidence="3 4" key="1">
    <citation type="submission" date="2019-02" db="EMBL/GenBank/DDBJ databases">
        <title>Deep-cultivation of Planctomycetes and their phenomic and genomic characterization uncovers novel biology.</title>
        <authorList>
            <person name="Wiegand S."/>
            <person name="Jogler M."/>
            <person name="Boedeker C."/>
            <person name="Pinto D."/>
            <person name="Vollmers J."/>
            <person name="Rivas-Marin E."/>
            <person name="Kohn T."/>
            <person name="Peeters S.H."/>
            <person name="Heuer A."/>
            <person name="Rast P."/>
            <person name="Oberbeckmann S."/>
            <person name="Bunk B."/>
            <person name="Jeske O."/>
            <person name="Meyerdierks A."/>
            <person name="Storesund J.E."/>
            <person name="Kallscheuer N."/>
            <person name="Luecker S."/>
            <person name="Lage O.M."/>
            <person name="Pohl T."/>
            <person name="Merkel B.J."/>
            <person name="Hornburger P."/>
            <person name="Mueller R.-W."/>
            <person name="Bruemmer F."/>
            <person name="Labrenz M."/>
            <person name="Spormann A.M."/>
            <person name="Op Den Camp H."/>
            <person name="Overmann J."/>
            <person name="Amann R."/>
            <person name="Jetten M.S.M."/>
            <person name="Mascher T."/>
            <person name="Medema M.H."/>
            <person name="Devos D.P."/>
            <person name="Kaster A.-K."/>
            <person name="Ovreas L."/>
            <person name="Rohde M."/>
            <person name="Galperin M.Y."/>
            <person name="Jogler C."/>
        </authorList>
    </citation>
    <scope>NUCLEOTIDE SEQUENCE [LARGE SCALE GENOMIC DNA]</scope>
    <source>
        <strain evidence="3 4">Enr8</strain>
    </source>
</reference>
<dbReference type="PANTHER" id="PTHR43031:SF16">
    <property type="entry name" value="OXIDOREDUCTASE"/>
    <property type="match status" value="1"/>
</dbReference>
<dbReference type="OrthoDB" id="9800872at2"/>
<dbReference type="CDD" id="cd00158">
    <property type="entry name" value="RHOD"/>
    <property type="match status" value="1"/>
</dbReference>
<evidence type="ECO:0000313" key="3">
    <source>
        <dbReference type="EMBL" id="TWT29473.1"/>
    </source>
</evidence>
<feature type="signal peptide" evidence="1">
    <location>
        <begin position="1"/>
        <end position="24"/>
    </location>
</feature>
<keyword evidence="1" id="KW-0732">Signal</keyword>
<dbReference type="Gene3D" id="3.40.250.10">
    <property type="entry name" value="Rhodanese-like domain"/>
    <property type="match status" value="1"/>
</dbReference>
<comment type="caution">
    <text evidence="3">The sequence shown here is derived from an EMBL/GenBank/DDBJ whole genome shotgun (WGS) entry which is preliminary data.</text>
</comment>
<dbReference type="AlphaFoldDB" id="A0A5C5UV77"/>
<dbReference type="InterPro" id="IPR050229">
    <property type="entry name" value="GlpE_sulfurtransferase"/>
</dbReference>
<sequence precursor="true">MTIRTNITLVAIMLLGVIASQTQAEDLKKLLARFEKDEIVLLDVREGVEWKKGHIEGAMLAPFSRIAFDPECRKIIASLPEGKDVYCYSNAGKRAFFAANYLSERNGQPATALKASMQSLISAGFKEADLRPKGFLEQIKEQEAKDLGK</sequence>
<feature type="chain" id="PRO_5023092843" evidence="1">
    <location>
        <begin position="25"/>
        <end position="149"/>
    </location>
</feature>
<gene>
    <name evidence="3" type="ORF">Enr8_49890</name>
</gene>
<dbReference type="SMART" id="SM00450">
    <property type="entry name" value="RHOD"/>
    <property type="match status" value="1"/>
</dbReference>
<dbReference type="SUPFAM" id="SSF52821">
    <property type="entry name" value="Rhodanese/Cell cycle control phosphatase"/>
    <property type="match status" value="1"/>
</dbReference>
<dbReference type="InterPro" id="IPR036873">
    <property type="entry name" value="Rhodanese-like_dom_sf"/>
</dbReference>
<feature type="domain" description="Rhodanese" evidence="2">
    <location>
        <begin position="35"/>
        <end position="129"/>
    </location>
</feature>
<dbReference type="EMBL" id="SJPF01000008">
    <property type="protein sequence ID" value="TWT29473.1"/>
    <property type="molecule type" value="Genomic_DNA"/>
</dbReference>
<dbReference type="RefSeq" id="WP_146436878.1">
    <property type="nucleotide sequence ID" value="NZ_SJPF01000008.1"/>
</dbReference>
<protein>
    <submittedName>
        <fullName evidence="3">Molybdopterin biosynthesis-like protein MoeZ</fullName>
    </submittedName>
</protein>
<accession>A0A5C5UV77</accession>
<dbReference type="InterPro" id="IPR001763">
    <property type="entry name" value="Rhodanese-like_dom"/>
</dbReference>
<dbReference type="PANTHER" id="PTHR43031">
    <property type="entry name" value="FAD-DEPENDENT OXIDOREDUCTASE"/>
    <property type="match status" value="1"/>
</dbReference>
<proteinExistence type="predicted"/>
<evidence type="ECO:0000313" key="4">
    <source>
        <dbReference type="Proteomes" id="UP000318878"/>
    </source>
</evidence>